<proteinExistence type="predicted"/>
<protein>
    <recommendedName>
        <fullName evidence="4">LexA-binding, inner membrane-associated hydrolase</fullName>
    </recommendedName>
</protein>
<gene>
    <name evidence="2" type="ORF">HOP52_14200</name>
</gene>
<keyword evidence="3" id="KW-1185">Reference proteome</keyword>
<dbReference type="EMBL" id="JABFUC010000011">
    <property type="protein sequence ID" value="MCG6658908.1"/>
    <property type="molecule type" value="Genomic_DNA"/>
</dbReference>
<dbReference type="Proteomes" id="UP000814385">
    <property type="component" value="Unassembled WGS sequence"/>
</dbReference>
<evidence type="ECO:0000256" key="1">
    <source>
        <dbReference type="SAM" id="Phobius"/>
    </source>
</evidence>
<evidence type="ECO:0000313" key="3">
    <source>
        <dbReference type="Proteomes" id="UP000814385"/>
    </source>
</evidence>
<evidence type="ECO:0008006" key="4">
    <source>
        <dbReference type="Google" id="ProtNLM"/>
    </source>
</evidence>
<dbReference type="Pfam" id="PF04307">
    <property type="entry name" value="YdjM"/>
    <property type="match status" value="1"/>
</dbReference>
<feature type="transmembrane region" description="Helical" evidence="1">
    <location>
        <begin position="56"/>
        <end position="76"/>
    </location>
</feature>
<comment type="caution">
    <text evidence="2">The sequence shown here is derived from an EMBL/GenBank/DDBJ whole genome shotgun (WGS) entry which is preliminary data.</text>
</comment>
<feature type="transmembrane region" description="Helical" evidence="1">
    <location>
        <begin position="31"/>
        <end position="49"/>
    </location>
</feature>
<feature type="transmembrane region" description="Helical" evidence="1">
    <location>
        <begin position="183"/>
        <end position="205"/>
    </location>
</feature>
<organism evidence="2 3">
    <name type="scientific">Billgrantia campisalis</name>
    <dbReference type="NCBI Taxonomy" id="74661"/>
    <lineage>
        <taxon>Bacteria</taxon>
        <taxon>Pseudomonadati</taxon>
        <taxon>Pseudomonadota</taxon>
        <taxon>Gammaproteobacteria</taxon>
        <taxon>Oceanospirillales</taxon>
        <taxon>Halomonadaceae</taxon>
        <taxon>Billgrantia</taxon>
    </lineage>
</organism>
<keyword evidence="1" id="KW-1133">Transmembrane helix</keyword>
<name>A0ABS9PAX7_9GAMM</name>
<feature type="transmembrane region" description="Helical" evidence="1">
    <location>
        <begin position="112"/>
        <end position="135"/>
    </location>
</feature>
<dbReference type="RefSeq" id="WP_238978054.1">
    <property type="nucleotide sequence ID" value="NZ_JABFUC010000011.1"/>
</dbReference>
<accession>A0ABS9PAX7</accession>
<reference evidence="2 3" key="1">
    <citation type="submission" date="2020-05" db="EMBL/GenBank/DDBJ databases">
        <title>Comparative genomic analysis of denitrifying bacteria from Halomonas genus.</title>
        <authorList>
            <person name="Wang L."/>
            <person name="Shao Z."/>
        </authorList>
    </citation>
    <scope>NUCLEOTIDE SEQUENCE [LARGE SCALE GENOMIC DNA]</scope>
    <source>
        <strain evidence="2 3">A4</strain>
    </source>
</reference>
<feature type="transmembrane region" description="Helical" evidence="1">
    <location>
        <begin position="141"/>
        <end position="163"/>
    </location>
</feature>
<keyword evidence="1" id="KW-0812">Transmembrane</keyword>
<evidence type="ECO:0000313" key="2">
    <source>
        <dbReference type="EMBL" id="MCG6658908.1"/>
    </source>
</evidence>
<dbReference type="InterPro" id="IPR007404">
    <property type="entry name" value="YdjM-like"/>
</dbReference>
<sequence length="223" mass="23630">MANFRTHLGVAAAGGAVLAHGGWQAGLWDLWQGAVVLGLVTFGGILPDIDADRSKAIRLIFNLLAVPAVVVGALLLQSRLTPGALLLVCGGLYLGVRYLAGAVFSRFTVHRGIWHSLLAAGLCGLATAALSFRLLDQPERLAWLHGLAVTVGFVIHLALDECYSVDLTGARIKRSFGTAIKPFDWKVPGNTLAMLMAGLALAPWLPSWPPLLALLGQGVALWR</sequence>
<keyword evidence="1" id="KW-0472">Membrane</keyword>